<dbReference type="EMBL" id="MU001960">
    <property type="protein sequence ID" value="KAF2792654.1"/>
    <property type="molecule type" value="Genomic_DNA"/>
</dbReference>
<dbReference type="OrthoDB" id="408373at2759"/>
<reference evidence="1" key="1">
    <citation type="journal article" date="2020" name="Stud. Mycol.">
        <title>101 Dothideomycetes genomes: a test case for predicting lifestyles and emergence of pathogens.</title>
        <authorList>
            <person name="Haridas S."/>
            <person name="Albert R."/>
            <person name="Binder M."/>
            <person name="Bloem J."/>
            <person name="Labutti K."/>
            <person name="Salamov A."/>
            <person name="Andreopoulos B."/>
            <person name="Baker S."/>
            <person name="Barry K."/>
            <person name="Bills G."/>
            <person name="Bluhm B."/>
            <person name="Cannon C."/>
            <person name="Castanera R."/>
            <person name="Culley D."/>
            <person name="Daum C."/>
            <person name="Ezra D."/>
            <person name="Gonzalez J."/>
            <person name="Henrissat B."/>
            <person name="Kuo A."/>
            <person name="Liang C."/>
            <person name="Lipzen A."/>
            <person name="Lutzoni F."/>
            <person name="Magnuson J."/>
            <person name="Mondo S."/>
            <person name="Nolan M."/>
            <person name="Ohm R."/>
            <person name="Pangilinan J."/>
            <person name="Park H.-J."/>
            <person name="Ramirez L."/>
            <person name="Alfaro M."/>
            <person name="Sun H."/>
            <person name="Tritt A."/>
            <person name="Yoshinaga Y."/>
            <person name="Zwiers L.-H."/>
            <person name="Turgeon B."/>
            <person name="Goodwin S."/>
            <person name="Spatafora J."/>
            <person name="Crous P."/>
            <person name="Grigoriev I."/>
        </authorList>
    </citation>
    <scope>NUCLEOTIDE SEQUENCE</scope>
    <source>
        <strain evidence="1">CBS 109.77</strain>
    </source>
</reference>
<name>A0A6A6X954_9PLEO</name>
<dbReference type="AlphaFoldDB" id="A0A6A6X954"/>
<accession>A0A6A6X954</accession>
<feature type="non-terminal residue" evidence="1">
    <location>
        <position position="144"/>
    </location>
</feature>
<proteinExistence type="predicted"/>
<dbReference type="InterPro" id="IPR029058">
    <property type="entry name" value="AB_hydrolase_fold"/>
</dbReference>
<sequence>WPDRCDGLVSVYIPDTTLVIVRDPLNPTIKSRFWYLYCSLTPRGEKALIPNRKGISRVAWTRNSPAWNFTNADLDPALKSFVDPDYVFIVRHVYQDRLIYAPGDPDYAEVEKLLLLQPTISVPTVTLEATADDNFPGTNGSSTE</sequence>
<dbReference type="Gene3D" id="3.40.50.1820">
    <property type="entry name" value="alpha/beta hydrolase"/>
    <property type="match status" value="1"/>
</dbReference>
<gene>
    <name evidence="1" type="ORF">K505DRAFT_226550</name>
</gene>
<evidence type="ECO:0000313" key="1">
    <source>
        <dbReference type="EMBL" id="KAF2792654.1"/>
    </source>
</evidence>
<organism evidence="1 2">
    <name type="scientific">Melanomma pulvis-pyrius CBS 109.77</name>
    <dbReference type="NCBI Taxonomy" id="1314802"/>
    <lineage>
        <taxon>Eukaryota</taxon>
        <taxon>Fungi</taxon>
        <taxon>Dikarya</taxon>
        <taxon>Ascomycota</taxon>
        <taxon>Pezizomycotina</taxon>
        <taxon>Dothideomycetes</taxon>
        <taxon>Pleosporomycetidae</taxon>
        <taxon>Pleosporales</taxon>
        <taxon>Melanommataceae</taxon>
        <taxon>Melanomma</taxon>
    </lineage>
</organism>
<feature type="non-terminal residue" evidence="1">
    <location>
        <position position="1"/>
    </location>
</feature>
<protein>
    <submittedName>
        <fullName evidence="1">Uncharacterized protein</fullName>
    </submittedName>
</protein>
<dbReference type="SUPFAM" id="SSF53474">
    <property type="entry name" value="alpha/beta-Hydrolases"/>
    <property type="match status" value="1"/>
</dbReference>
<dbReference type="Proteomes" id="UP000799757">
    <property type="component" value="Unassembled WGS sequence"/>
</dbReference>
<keyword evidence="2" id="KW-1185">Reference proteome</keyword>
<evidence type="ECO:0000313" key="2">
    <source>
        <dbReference type="Proteomes" id="UP000799757"/>
    </source>
</evidence>